<evidence type="ECO:0000313" key="1">
    <source>
        <dbReference type="EMBL" id="KAG8173897.1"/>
    </source>
</evidence>
<gene>
    <name evidence="1" type="ORF">JTE90_003076</name>
</gene>
<protein>
    <submittedName>
        <fullName evidence="1">Uncharacterized protein</fullName>
    </submittedName>
</protein>
<dbReference type="EMBL" id="JAFNEN010001442">
    <property type="protein sequence ID" value="KAG8173897.1"/>
    <property type="molecule type" value="Genomic_DNA"/>
</dbReference>
<reference evidence="1 2" key="1">
    <citation type="journal article" date="2022" name="Nat. Ecol. Evol.">
        <title>A masculinizing supergene underlies an exaggerated male reproductive morph in a spider.</title>
        <authorList>
            <person name="Hendrickx F."/>
            <person name="De Corte Z."/>
            <person name="Sonet G."/>
            <person name="Van Belleghem S.M."/>
            <person name="Kostlbacher S."/>
            <person name="Vangestel C."/>
        </authorList>
    </citation>
    <scope>NUCLEOTIDE SEQUENCE [LARGE SCALE GENOMIC DNA]</scope>
    <source>
        <strain evidence="1">W744_W776</strain>
    </source>
</reference>
<organism evidence="1 2">
    <name type="scientific">Oedothorax gibbosus</name>
    <dbReference type="NCBI Taxonomy" id="931172"/>
    <lineage>
        <taxon>Eukaryota</taxon>
        <taxon>Metazoa</taxon>
        <taxon>Ecdysozoa</taxon>
        <taxon>Arthropoda</taxon>
        <taxon>Chelicerata</taxon>
        <taxon>Arachnida</taxon>
        <taxon>Araneae</taxon>
        <taxon>Araneomorphae</taxon>
        <taxon>Entelegynae</taxon>
        <taxon>Araneoidea</taxon>
        <taxon>Linyphiidae</taxon>
        <taxon>Erigoninae</taxon>
        <taxon>Oedothorax</taxon>
    </lineage>
</organism>
<proteinExistence type="predicted"/>
<comment type="caution">
    <text evidence="1">The sequence shown here is derived from an EMBL/GenBank/DDBJ whole genome shotgun (WGS) entry which is preliminary data.</text>
</comment>
<name>A0AAV6TQW1_9ARAC</name>
<dbReference type="AlphaFoldDB" id="A0AAV6TQW1"/>
<dbReference type="GO" id="GO:0005198">
    <property type="term" value="F:structural molecule activity"/>
    <property type="evidence" value="ECO:0007669"/>
    <property type="project" value="InterPro"/>
</dbReference>
<sequence length="135" mass="15283">MGSDLTFGYYDDFHKSQITQIAKGTCFHPQSQPTIHVGVMPYKLASAKNLVTDTEVYTDMQTYFEIEASCTVVFSFPTRYPHAQVPNVHPANQILFHSLLKSMNNLHLSVDLIVIELLLHLPAKLSHLRVAEKKL</sequence>
<dbReference type="SUPFAM" id="SSF88645">
    <property type="entry name" value="ssDNA viruses"/>
    <property type="match status" value="1"/>
</dbReference>
<dbReference type="Proteomes" id="UP000827092">
    <property type="component" value="Unassembled WGS sequence"/>
</dbReference>
<accession>A0AAV6TQW1</accession>
<evidence type="ECO:0000313" key="2">
    <source>
        <dbReference type="Proteomes" id="UP000827092"/>
    </source>
</evidence>
<dbReference type="InterPro" id="IPR003433">
    <property type="entry name" value="Capsid_VP4_densovirus"/>
</dbReference>
<dbReference type="Pfam" id="PF02336">
    <property type="entry name" value="Denso_VP4"/>
    <property type="match status" value="1"/>
</dbReference>
<keyword evidence="2" id="KW-1185">Reference proteome</keyword>
<dbReference type="InterPro" id="IPR016184">
    <property type="entry name" value="Capsid/spike_ssDNA_virus"/>
</dbReference>